<gene>
    <name evidence="1" type="ORF">FJR63_13320</name>
</gene>
<dbReference type="AlphaFoldDB" id="A0A505CNV3"/>
<organism evidence="1 2">
    <name type="scientific">Salmonella enterica</name>
    <name type="common">Salmonella choleraesuis</name>
    <dbReference type="NCBI Taxonomy" id="28901"/>
    <lineage>
        <taxon>Bacteria</taxon>
        <taxon>Pseudomonadati</taxon>
        <taxon>Pseudomonadota</taxon>
        <taxon>Gammaproteobacteria</taxon>
        <taxon>Enterobacterales</taxon>
        <taxon>Enterobacteriaceae</taxon>
        <taxon>Salmonella</taxon>
    </lineage>
</organism>
<comment type="caution">
    <text evidence="1">The sequence shown here is derived from an EMBL/GenBank/DDBJ whole genome shotgun (WGS) entry which is preliminary data.</text>
</comment>
<accession>A0A505CNV3</accession>
<name>A0A505CNV3_SALER</name>
<dbReference type="Proteomes" id="UP000320106">
    <property type="component" value="Unassembled WGS sequence"/>
</dbReference>
<proteinExistence type="predicted"/>
<evidence type="ECO:0000313" key="2">
    <source>
        <dbReference type="Proteomes" id="UP000320106"/>
    </source>
</evidence>
<dbReference type="EMBL" id="VFRH01000009">
    <property type="protein sequence ID" value="TPQ12070.1"/>
    <property type="molecule type" value="Genomic_DNA"/>
</dbReference>
<reference evidence="1 2" key="1">
    <citation type="submission" date="2019-06" db="EMBL/GenBank/DDBJ databases">
        <title>Comparative genome anaysis of Salmonella and Staphylococcus aureus isolated from China.</title>
        <authorList>
            <person name="Li L."/>
        </authorList>
    </citation>
    <scope>NUCLEOTIDE SEQUENCE [LARGE SCALE GENOMIC DNA]</scope>
    <source>
        <strain evidence="1 2">GSJ/2016-Sal.-012</strain>
    </source>
</reference>
<protein>
    <submittedName>
        <fullName evidence="1">Uncharacterized protein</fullName>
    </submittedName>
</protein>
<sequence length="76" mass="8802">MNQRHPNPNNIISANANFFYMLLINTKVTVGNEYILYEYISDNIFMYMIFLVSHFAGKNGNILKGSHSIIKFVSRL</sequence>
<evidence type="ECO:0000313" key="1">
    <source>
        <dbReference type="EMBL" id="TPQ12070.1"/>
    </source>
</evidence>